<name>A0A7S4C5K3_CHRCT</name>
<evidence type="ECO:0000313" key="12">
    <source>
        <dbReference type="EMBL" id="CAE0787382.1"/>
    </source>
</evidence>
<protein>
    <recommendedName>
        <fullName evidence="1">non-specific serine/threonine protein kinase</fullName>
        <ecNumber evidence="1">2.7.11.1</ecNumber>
    </recommendedName>
</protein>
<dbReference type="PANTHER" id="PTHR44899">
    <property type="entry name" value="CAMK FAMILY PROTEIN KINASE"/>
    <property type="match status" value="1"/>
</dbReference>
<feature type="compositionally biased region" description="Polar residues" evidence="10">
    <location>
        <begin position="626"/>
        <end position="638"/>
    </location>
</feature>
<dbReference type="InterPro" id="IPR008271">
    <property type="entry name" value="Ser/Thr_kinase_AS"/>
</dbReference>
<feature type="region of interest" description="Disordered" evidence="10">
    <location>
        <begin position="582"/>
        <end position="638"/>
    </location>
</feature>
<keyword evidence="3" id="KW-0808">Transferase</keyword>
<evidence type="ECO:0000256" key="5">
    <source>
        <dbReference type="ARBA" id="ARBA00022777"/>
    </source>
</evidence>
<dbReference type="AlphaFoldDB" id="A0A7S4C5K3"/>
<keyword evidence="2" id="KW-0723">Serine/threonine-protein kinase</keyword>
<gene>
    <name evidence="12" type="ORF">PCAR00345_LOCUS40090</name>
</gene>
<evidence type="ECO:0000256" key="3">
    <source>
        <dbReference type="ARBA" id="ARBA00022679"/>
    </source>
</evidence>
<comment type="catalytic activity">
    <reaction evidence="7">
        <text>L-threonyl-[protein] + ATP = O-phospho-L-threonyl-[protein] + ADP + H(+)</text>
        <dbReference type="Rhea" id="RHEA:46608"/>
        <dbReference type="Rhea" id="RHEA-COMP:11060"/>
        <dbReference type="Rhea" id="RHEA-COMP:11605"/>
        <dbReference type="ChEBI" id="CHEBI:15378"/>
        <dbReference type="ChEBI" id="CHEBI:30013"/>
        <dbReference type="ChEBI" id="CHEBI:30616"/>
        <dbReference type="ChEBI" id="CHEBI:61977"/>
        <dbReference type="ChEBI" id="CHEBI:456216"/>
        <dbReference type="EC" id="2.7.11.1"/>
    </reaction>
</comment>
<feature type="binding site" evidence="9">
    <location>
        <position position="36"/>
    </location>
    <ligand>
        <name>ATP</name>
        <dbReference type="ChEBI" id="CHEBI:30616"/>
    </ligand>
</feature>
<dbReference type="EMBL" id="HBIZ01065248">
    <property type="protein sequence ID" value="CAE0787382.1"/>
    <property type="molecule type" value="Transcribed_RNA"/>
</dbReference>
<sequence>MASAKDFATVRKLGSGVSGTVLLVRRHADQQLYALKEVELHSDPDQAGSALQETHILASLENGFITRYYDSFIENNCLYMVMEYASNGSLHDVLCQRQKKGNHLSEDTVWRYILQLLIGLHEIHARNVVHRDIKPHNIFLGENDTVKIGDFGVSRLLSNAREMATTVVGSPGYLPPELCNGEPYNEKADIWSLGVTLAELCLLKHPYGDATSQAALILKIMEAKPPRLPELYSAELSRTLASCFSRVPARRPSALQFLSSPPLRARADTFNLAQLLPEAARRVAPAREAARPRLGGELGSERRRARAAVGRGRGGLARAAESASFSYEVPQPQVRVRRHTRSTDELYGAQAAAPQQAGLDSAAAACEARGDGVSPSAFEEKPPQLGGAHNSWKLKPVCAAKRGANRAANSMCSSWNNDHGSSTSSLGDVVASRREGLDAPPASRSTPRRHETDIDFGIPEGGISLQPANSSRRSQHNGSPPTLWAKRRNGAAASPGQLADDLRDLSFELNRAEVPQGVSSPLDTFAARHCPIRLTRAISSPHVDSNGAPLPIEMSELRQAISASSPLAVLLKREFPRAPSALGAEAPSAAMPPMMRPAKLDFTDFDAPPGPLSDPAGQDFGGAPPSLSTRSSKSRINC</sequence>
<feature type="domain" description="Protein kinase" evidence="11">
    <location>
        <begin position="7"/>
        <end position="263"/>
    </location>
</feature>
<evidence type="ECO:0000256" key="4">
    <source>
        <dbReference type="ARBA" id="ARBA00022741"/>
    </source>
</evidence>
<dbReference type="InterPro" id="IPR011009">
    <property type="entry name" value="Kinase-like_dom_sf"/>
</dbReference>
<proteinExistence type="predicted"/>
<evidence type="ECO:0000256" key="8">
    <source>
        <dbReference type="ARBA" id="ARBA00048679"/>
    </source>
</evidence>
<dbReference type="CDD" id="cd08215">
    <property type="entry name" value="STKc_Nek"/>
    <property type="match status" value="1"/>
</dbReference>
<accession>A0A7S4C5K3</accession>
<evidence type="ECO:0000256" key="9">
    <source>
        <dbReference type="PROSITE-ProRule" id="PRU10141"/>
    </source>
</evidence>
<dbReference type="GO" id="GO:0005524">
    <property type="term" value="F:ATP binding"/>
    <property type="evidence" value="ECO:0007669"/>
    <property type="project" value="UniProtKB-UniRule"/>
</dbReference>
<feature type="compositionally biased region" description="Polar residues" evidence="10">
    <location>
        <begin position="466"/>
        <end position="480"/>
    </location>
</feature>
<dbReference type="Gene3D" id="3.30.200.20">
    <property type="entry name" value="Phosphorylase Kinase, domain 1"/>
    <property type="match status" value="1"/>
</dbReference>
<dbReference type="PANTHER" id="PTHR44899:SF7">
    <property type="entry name" value="NIMA-RELATED KINASE"/>
    <property type="match status" value="1"/>
</dbReference>
<dbReference type="InterPro" id="IPR000719">
    <property type="entry name" value="Prot_kinase_dom"/>
</dbReference>
<dbReference type="SMART" id="SM00220">
    <property type="entry name" value="S_TKc"/>
    <property type="match status" value="1"/>
</dbReference>
<reference evidence="12" key="1">
    <citation type="submission" date="2021-01" db="EMBL/GenBank/DDBJ databases">
        <authorList>
            <person name="Corre E."/>
            <person name="Pelletier E."/>
            <person name="Niang G."/>
            <person name="Scheremetjew M."/>
            <person name="Finn R."/>
            <person name="Kale V."/>
            <person name="Holt S."/>
            <person name="Cochrane G."/>
            <person name="Meng A."/>
            <person name="Brown T."/>
            <person name="Cohen L."/>
        </authorList>
    </citation>
    <scope>NUCLEOTIDE SEQUENCE</scope>
    <source>
        <strain evidence="12">CCMP645</strain>
    </source>
</reference>
<evidence type="ECO:0000256" key="1">
    <source>
        <dbReference type="ARBA" id="ARBA00012513"/>
    </source>
</evidence>
<feature type="region of interest" description="Disordered" evidence="10">
    <location>
        <begin position="434"/>
        <end position="496"/>
    </location>
</feature>
<dbReference type="Pfam" id="PF00069">
    <property type="entry name" value="Pkinase"/>
    <property type="match status" value="1"/>
</dbReference>
<dbReference type="Gene3D" id="1.10.510.10">
    <property type="entry name" value="Transferase(Phosphotransferase) domain 1"/>
    <property type="match status" value="1"/>
</dbReference>
<dbReference type="InterPro" id="IPR017441">
    <property type="entry name" value="Protein_kinase_ATP_BS"/>
</dbReference>
<dbReference type="InterPro" id="IPR051131">
    <property type="entry name" value="NEK_Ser/Thr_kinase_NIMA"/>
</dbReference>
<keyword evidence="6 9" id="KW-0067">ATP-binding</keyword>
<dbReference type="PROSITE" id="PS00108">
    <property type="entry name" value="PROTEIN_KINASE_ST"/>
    <property type="match status" value="1"/>
</dbReference>
<evidence type="ECO:0000256" key="7">
    <source>
        <dbReference type="ARBA" id="ARBA00047899"/>
    </source>
</evidence>
<dbReference type="SUPFAM" id="SSF56112">
    <property type="entry name" value="Protein kinase-like (PK-like)"/>
    <property type="match status" value="1"/>
</dbReference>
<organism evidence="12">
    <name type="scientific">Chrysotila carterae</name>
    <name type="common">Marine alga</name>
    <name type="synonym">Syracosphaera carterae</name>
    <dbReference type="NCBI Taxonomy" id="13221"/>
    <lineage>
        <taxon>Eukaryota</taxon>
        <taxon>Haptista</taxon>
        <taxon>Haptophyta</taxon>
        <taxon>Prymnesiophyceae</taxon>
        <taxon>Isochrysidales</taxon>
        <taxon>Isochrysidaceae</taxon>
        <taxon>Chrysotila</taxon>
    </lineage>
</organism>
<keyword evidence="4 9" id="KW-0547">Nucleotide-binding</keyword>
<dbReference type="GO" id="GO:0004674">
    <property type="term" value="F:protein serine/threonine kinase activity"/>
    <property type="evidence" value="ECO:0007669"/>
    <property type="project" value="UniProtKB-KW"/>
</dbReference>
<dbReference type="PROSITE" id="PS00107">
    <property type="entry name" value="PROTEIN_KINASE_ATP"/>
    <property type="match status" value="1"/>
</dbReference>
<evidence type="ECO:0000256" key="6">
    <source>
        <dbReference type="ARBA" id="ARBA00022840"/>
    </source>
</evidence>
<dbReference type="PROSITE" id="PS50011">
    <property type="entry name" value="PROTEIN_KINASE_DOM"/>
    <property type="match status" value="1"/>
</dbReference>
<feature type="compositionally biased region" description="Low complexity" evidence="10">
    <location>
        <begin position="586"/>
        <end position="597"/>
    </location>
</feature>
<comment type="catalytic activity">
    <reaction evidence="8">
        <text>L-seryl-[protein] + ATP = O-phospho-L-seryl-[protein] + ADP + H(+)</text>
        <dbReference type="Rhea" id="RHEA:17989"/>
        <dbReference type="Rhea" id="RHEA-COMP:9863"/>
        <dbReference type="Rhea" id="RHEA-COMP:11604"/>
        <dbReference type="ChEBI" id="CHEBI:15378"/>
        <dbReference type="ChEBI" id="CHEBI:29999"/>
        <dbReference type="ChEBI" id="CHEBI:30616"/>
        <dbReference type="ChEBI" id="CHEBI:83421"/>
        <dbReference type="ChEBI" id="CHEBI:456216"/>
        <dbReference type="EC" id="2.7.11.1"/>
    </reaction>
</comment>
<dbReference type="EC" id="2.7.11.1" evidence="1"/>
<evidence type="ECO:0000259" key="11">
    <source>
        <dbReference type="PROSITE" id="PS50011"/>
    </source>
</evidence>
<evidence type="ECO:0000256" key="2">
    <source>
        <dbReference type="ARBA" id="ARBA00022527"/>
    </source>
</evidence>
<keyword evidence="5" id="KW-0418">Kinase</keyword>
<feature type="region of interest" description="Disordered" evidence="10">
    <location>
        <begin position="284"/>
        <end position="311"/>
    </location>
</feature>
<evidence type="ECO:0000256" key="10">
    <source>
        <dbReference type="SAM" id="MobiDB-lite"/>
    </source>
</evidence>